<reference evidence="2 3" key="1">
    <citation type="submission" date="2016-07" db="EMBL/GenBank/DDBJ databases">
        <title>Pervasive Adenine N6-methylation of Active Genes in Fungi.</title>
        <authorList>
            <consortium name="DOE Joint Genome Institute"/>
            <person name="Mondo S.J."/>
            <person name="Dannebaum R.O."/>
            <person name="Kuo R.C."/>
            <person name="Labutti K."/>
            <person name="Haridas S."/>
            <person name="Kuo A."/>
            <person name="Salamov A."/>
            <person name="Ahrendt S.R."/>
            <person name="Lipzen A."/>
            <person name="Sullivan W."/>
            <person name="Andreopoulos W.B."/>
            <person name="Clum A."/>
            <person name="Lindquist E."/>
            <person name="Daum C."/>
            <person name="Ramamoorthy G.K."/>
            <person name="Gryganskyi A."/>
            <person name="Culley D."/>
            <person name="Magnuson J.K."/>
            <person name="James T.Y."/>
            <person name="O'Malley M.A."/>
            <person name="Stajich J.E."/>
            <person name="Spatafora J.W."/>
            <person name="Visel A."/>
            <person name="Grigoriev I.V."/>
        </authorList>
    </citation>
    <scope>NUCLEOTIDE SEQUENCE [LARGE SCALE GENOMIC DNA]</scope>
    <source>
        <strain evidence="2 3">NRRL 3301</strain>
    </source>
</reference>
<accession>A0A1X2GPU4</accession>
<gene>
    <name evidence="2" type="ORF">DM01DRAFT_1204976</name>
</gene>
<evidence type="ECO:0000313" key="2">
    <source>
        <dbReference type="EMBL" id="ORX58698.1"/>
    </source>
</evidence>
<sequence length="92" mass="10073">MQGIQPHCQLGNARLLPPSGNKTGKPRMGQTSLYFGLSIPSSGYRLGVGYPLFNPQKYPCRWCLGVKAKSPSRTHHASTEKPTAIVHLEPTQ</sequence>
<evidence type="ECO:0000313" key="3">
    <source>
        <dbReference type="Proteomes" id="UP000242146"/>
    </source>
</evidence>
<dbReference type="EMBL" id="MCGT01000006">
    <property type="protein sequence ID" value="ORX58698.1"/>
    <property type="molecule type" value="Genomic_DNA"/>
</dbReference>
<organism evidence="2 3">
    <name type="scientific">Hesseltinella vesiculosa</name>
    <dbReference type="NCBI Taxonomy" id="101127"/>
    <lineage>
        <taxon>Eukaryota</taxon>
        <taxon>Fungi</taxon>
        <taxon>Fungi incertae sedis</taxon>
        <taxon>Mucoromycota</taxon>
        <taxon>Mucoromycotina</taxon>
        <taxon>Mucoromycetes</taxon>
        <taxon>Mucorales</taxon>
        <taxon>Cunninghamellaceae</taxon>
        <taxon>Hesseltinella</taxon>
    </lineage>
</organism>
<name>A0A1X2GPU4_9FUNG</name>
<feature type="region of interest" description="Disordered" evidence="1">
    <location>
        <begin position="71"/>
        <end position="92"/>
    </location>
</feature>
<dbReference type="Proteomes" id="UP000242146">
    <property type="component" value="Unassembled WGS sequence"/>
</dbReference>
<evidence type="ECO:0000256" key="1">
    <source>
        <dbReference type="SAM" id="MobiDB-lite"/>
    </source>
</evidence>
<protein>
    <submittedName>
        <fullName evidence="2">Uncharacterized protein</fullName>
    </submittedName>
</protein>
<dbReference type="AlphaFoldDB" id="A0A1X2GPU4"/>
<feature type="region of interest" description="Disordered" evidence="1">
    <location>
        <begin position="1"/>
        <end position="28"/>
    </location>
</feature>
<proteinExistence type="predicted"/>
<comment type="caution">
    <text evidence="2">The sequence shown here is derived from an EMBL/GenBank/DDBJ whole genome shotgun (WGS) entry which is preliminary data.</text>
</comment>
<keyword evidence="3" id="KW-1185">Reference proteome</keyword>